<comment type="caution">
    <text evidence="1">The sequence shown here is derived from an EMBL/GenBank/DDBJ whole genome shotgun (WGS) entry which is preliminary data.</text>
</comment>
<name>A0A8H5H041_9AGAR</name>
<dbReference type="InterPro" id="IPR036404">
    <property type="entry name" value="Jacalin-like_lectin_dom_sf"/>
</dbReference>
<evidence type="ECO:0000313" key="1">
    <source>
        <dbReference type="EMBL" id="KAF5373980.1"/>
    </source>
</evidence>
<organism evidence="1 2">
    <name type="scientific">Tricholomella constricta</name>
    <dbReference type="NCBI Taxonomy" id="117010"/>
    <lineage>
        <taxon>Eukaryota</taxon>
        <taxon>Fungi</taxon>
        <taxon>Dikarya</taxon>
        <taxon>Basidiomycota</taxon>
        <taxon>Agaricomycotina</taxon>
        <taxon>Agaricomycetes</taxon>
        <taxon>Agaricomycetidae</taxon>
        <taxon>Agaricales</taxon>
        <taxon>Tricholomatineae</taxon>
        <taxon>Lyophyllaceae</taxon>
        <taxon>Tricholomella</taxon>
    </lineage>
</organism>
<dbReference type="OrthoDB" id="2951854at2759"/>
<gene>
    <name evidence="1" type="ORF">D9615_009937</name>
</gene>
<reference evidence="1 2" key="1">
    <citation type="journal article" date="2020" name="ISME J.">
        <title>Uncovering the hidden diversity of litter-decomposition mechanisms in mushroom-forming fungi.</title>
        <authorList>
            <person name="Floudas D."/>
            <person name="Bentzer J."/>
            <person name="Ahren D."/>
            <person name="Johansson T."/>
            <person name="Persson P."/>
            <person name="Tunlid A."/>
        </authorList>
    </citation>
    <scope>NUCLEOTIDE SEQUENCE [LARGE SCALE GENOMIC DNA]</scope>
    <source>
        <strain evidence="1 2">CBS 661.87</strain>
    </source>
</reference>
<dbReference type="EMBL" id="JAACJP010000038">
    <property type="protein sequence ID" value="KAF5373980.1"/>
    <property type="molecule type" value="Genomic_DNA"/>
</dbReference>
<dbReference type="AlphaFoldDB" id="A0A8H5H041"/>
<accession>A0A8H5H041</accession>
<keyword evidence="2" id="KW-1185">Reference proteome</keyword>
<sequence length="205" mass="21904">MASLIPFNYQTSISAMLPALVVSEAVGYATTADPRNTFDDLKDVGLWPAHQYIKKVTSISVWVGAAQPNGIEITYTLSNTTQPSVNMHGLRSGTQNTVTVAGKFSRSRYYLYNEFFVGIFGAIDNNADQPTLRRIGFLIYNKDTGALTQKGPFPDPNATQNVVGFTSLGLIVGFSGTTAANGNLDTVAVYKVQSGGSTDFGISGL</sequence>
<protein>
    <submittedName>
        <fullName evidence="1">Uncharacterized protein</fullName>
    </submittedName>
</protein>
<dbReference type="Proteomes" id="UP000565441">
    <property type="component" value="Unassembled WGS sequence"/>
</dbReference>
<dbReference type="SUPFAM" id="SSF51101">
    <property type="entry name" value="Mannose-binding lectins"/>
    <property type="match status" value="1"/>
</dbReference>
<dbReference type="Gene3D" id="2.100.10.30">
    <property type="entry name" value="Jacalin-like lectin domain"/>
    <property type="match status" value="1"/>
</dbReference>
<proteinExistence type="predicted"/>
<evidence type="ECO:0000313" key="2">
    <source>
        <dbReference type="Proteomes" id="UP000565441"/>
    </source>
</evidence>